<dbReference type="Proteomes" id="UP001153620">
    <property type="component" value="Chromosome 2"/>
</dbReference>
<proteinExistence type="predicted"/>
<protein>
    <submittedName>
        <fullName evidence="2">Uncharacterized protein</fullName>
    </submittedName>
</protein>
<gene>
    <name evidence="2" type="ORF">CHIRRI_LOCUS6214</name>
</gene>
<feature type="chain" id="PRO_5040335002" evidence="1">
    <location>
        <begin position="24"/>
        <end position="62"/>
    </location>
</feature>
<name>A0A9N9WTB0_9DIPT</name>
<evidence type="ECO:0000256" key="1">
    <source>
        <dbReference type="SAM" id="SignalP"/>
    </source>
</evidence>
<dbReference type="AlphaFoldDB" id="A0A9N9WTB0"/>
<reference evidence="2" key="2">
    <citation type="submission" date="2022-10" db="EMBL/GenBank/DDBJ databases">
        <authorList>
            <consortium name="ENA_rothamsted_submissions"/>
            <consortium name="culmorum"/>
            <person name="King R."/>
        </authorList>
    </citation>
    <scope>NUCLEOTIDE SEQUENCE</scope>
</reference>
<reference evidence="2" key="1">
    <citation type="submission" date="2022-01" db="EMBL/GenBank/DDBJ databases">
        <authorList>
            <person name="King R."/>
        </authorList>
    </citation>
    <scope>NUCLEOTIDE SEQUENCE</scope>
</reference>
<dbReference type="EMBL" id="OU895878">
    <property type="protein sequence ID" value="CAG9803313.1"/>
    <property type="molecule type" value="Genomic_DNA"/>
</dbReference>
<sequence length="62" mass="7452">MYRAFSILYCLILFCSVIKKSLLRQDPMEIIKEESHMKKEKSLFTKEHNNIIRNVIASLWHL</sequence>
<accession>A0A9N9WTB0</accession>
<evidence type="ECO:0000313" key="3">
    <source>
        <dbReference type="Proteomes" id="UP001153620"/>
    </source>
</evidence>
<evidence type="ECO:0000313" key="2">
    <source>
        <dbReference type="EMBL" id="CAG9803313.1"/>
    </source>
</evidence>
<keyword evidence="3" id="KW-1185">Reference proteome</keyword>
<keyword evidence="1" id="KW-0732">Signal</keyword>
<organism evidence="2 3">
    <name type="scientific">Chironomus riparius</name>
    <dbReference type="NCBI Taxonomy" id="315576"/>
    <lineage>
        <taxon>Eukaryota</taxon>
        <taxon>Metazoa</taxon>
        <taxon>Ecdysozoa</taxon>
        <taxon>Arthropoda</taxon>
        <taxon>Hexapoda</taxon>
        <taxon>Insecta</taxon>
        <taxon>Pterygota</taxon>
        <taxon>Neoptera</taxon>
        <taxon>Endopterygota</taxon>
        <taxon>Diptera</taxon>
        <taxon>Nematocera</taxon>
        <taxon>Chironomoidea</taxon>
        <taxon>Chironomidae</taxon>
        <taxon>Chironominae</taxon>
        <taxon>Chironomus</taxon>
    </lineage>
</organism>
<feature type="signal peptide" evidence="1">
    <location>
        <begin position="1"/>
        <end position="23"/>
    </location>
</feature>